<dbReference type="NCBIfam" id="NF003261">
    <property type="entry name" value="PRK04231.1"/>
    <property type="match status" value="1"/>
</dbReference>
<evidence type="ECO:0000256" key="6">
    <source>
        <dbReference type="HAMAP-Rule" id="MF_01325"/>
    </source>
</evidence>
<keyword evidence="2 6" id="KW-0699">rRNA-binding</keyword>
<dbReference type="InterPro" id="IPR009000">
    <property type="entry name" value="Transl_B-barrel_sf"/>
</dbReference>
<dbReference type="GeneID" id="59149521"/>
<dbReference type="Pfam" id="PF00297">
    <property type="entry name" value="Ribosomal_L3"/>
    <property type="match status" value="1"/>
</dbReference>
<dbReference type="SUPFAM" id="SSF50447">
    <property type="entry name" value="Translation proteins"/>
    <property type="match status" value="1"/>
</dbReference>
<name>A0A7L9FGE9_9CREN</name>
<dbReference type="PANTHER" id="PTHR11363">
    <property type="entry name" value="60S RIBOSOMAL PROTEIN L3-RELATED"/>
    <property type="match status" value="1"/>
</dbReference>
<evidence type="ECO:0000256" key="5">
    <source>
        <dbReference type="ARBA" id="ARBA00023274"/>
    </source>
</evidence>
<protein>
    <recommendedName>
        <fullName evidence="6">Large ribosomal subunit protein uL3</fullName>
    </recommendedName>
</protein>
<keyword evidence="8" id="KW-1185">Reference proteome</keyword>
<organism evidence="7 8">
    <name type="scientific">Infirmifilum lucidum</name>
    <dbReference type="NCBI Taxonomy" id="2776706"/>
    <lineage>
        <taxon>Archaea</taxon>
        <taxon>Thermoproteota</taxon>
        <taxon>Thermoprotei</taxon>
        <taxon>Thermofilales</taxon>
        <taxon>Thermofilaceae</taxon>
        <taxon>Infirmifilum</taxon>
    </lineage>
</organism>
<dbReference type="InterPro" id="IPR000597">
    <property type="entry name" value="Ribosomal_uL3"/>
</dbReference>
<dbReference type="InParanoid" id="A0A7L9FGE9"/>
<dbReference type="Gene3D" id="3.30.1430.10">
    <property type="match status" value="1"/>
</dbReference>
<dbReference type="PANTHER" id="PTHR11363:SF5">
    <property type="entry name" value="LARGE RIBOSOMAL SUBUNIT PROTEIN UL3"/>
    <property type="match status" value="1"/>
</dbReference>
<dbReference type="KEGG" id="thel:IG193_06455"/>
<sequence>MAKGHKPRRGSRAYYPRKRARSIVARVRRWPKIDKVMPLGFAGYKVGMVHVVGIEMNKNSPFYGQERVYPATVLEVPPLRVVGVRVYASSFYGLKAIGEVWAPKLPEELQRVFTVPGKENYFEEQKRKIEEIRGKVKEVRLIVATQPRVTGLGKKKPEVFEIAVGGPPSEALNFALERLGKEIDITEVFKEGDYTDVIAVTKGKGFQGVIKRFGVKEMPRWHKHRKGHRRIGSVGPQGPAIMFYTPFPGQTGFHQRTEYNKRVLKIGDISSENINPPGGWPHYGLIRTKFILIEGSVPGAIKRLVKLRIPIRLHRAVEAPKVVYVSTQPWPQAVG</sequence>
<dbReference type="Gene3D" id="2.40.30.10">
    <property type="entry name" value="Translation factors"/>
    <property type="match status" value="1"/>
</dbReference>
<dbReference type="EMBL" id="CP062310">
    <property type="protein sequence ID" value="QOJ78392.1"/>
    <property type="molecule type" value="Genomic_DNA"/>
</dbReference>
<evidence type="ECO:0000313" key="7">
    <source>
        <dbReference type="EMBL" id="QOJ78392.1"/>
    </source>
</evidence>
<dbReference type="Gene3D" id="4.10.960.10">
    <property type="entry name" value="Ribosomal protein L3, domain 3"/>
    <property type="match status" value="1"/>
</dbReference>
<evidence type="ECO:0000256" key="4">
    <source>
        <dbReference type="ARBA" id="ARBA00022980"/>
    </source>
</evidence>
<comment type="subunit">
    <text evidence="6">Part of the 50S ribosomal subunit. Forms a cluster with proteins L14 and L24e.</text>
</comment>
<evidence type="ECO:0000313" key="8">
    <source>
        <dbReference type="Proteomes" id="UP000594121"/>
    </source>
</evidence>
<comment type="similarity">
    <text evidence="1 6">Belongs to the universal ribosomal protein uL3 family.</text>
</comment>
<proteinExistence type="inferred from homology"/>
<dbReference type="GO" id="GO:0006412">
    <property type="term" value="P:translation"/>
    <property type="evidence" value="ECO:0007669"/>
    <property type="project" value="UniProtKB-UniRule"/>
</dbReference>
<evidence type="ECO:0000256" key="3">
    <source>
        <dbReference type="ARBA" id="ARBA00022884"/>
    </source>
</evidence>
<gene>
    <name evidence="6" type="primary">rpl3</name>
    <name evidence="7" type="ORF">IG193_06455</name>
</gene>
<dbReference type="GO" id="GO:0003735">
    <property type="term" value="F:structural constituent of ribosome"/>
    <property type="evidence" value="ECO:0007669"/>
    <property type="project" value="UniProtKB-UniRule"/>
</dbReference>
<accession>A0A7L9FGE9</accession>
<dbReference type="InterPro" id="IPR019928">
    <property type="entry name" value="Ribosomal_uL3_arc"/>
</dbReference>
<dbReference type="NCBIfam" id="TIGR03626">
    <property type="entry name" value="L3_arch"/>
    <property type="match status" value="1"/>
</dbReference>
<dbReference type="Proteomes" id="UP000594121">
    <property type="component" value="Chromosome"/>
</dbReference>
<dbReference type="PROSITE" id="PS00474">
    <property type="entry name" value="RIBOSOMAL_L3"/>
    <property type="match status" value="1"/>
</dbReference>
<evidence type="ECO:0000256" key="2">
    <source>
        <dbReference type="ARBA" id="ARBA00022730"/>
    </source>
</evidence>
<dbReference type="InterPro" id="IPR019926">
    <property type="entry name" value="Ribosomal_uL3_CS"/>
</dbReference>
<dbReference type="HAMAP" id="MF_01325_A">
    <property type="entry name" value="Ribosomal_uL3_A"/>
    <property type="match status" value="1"/>
</dbReference>
<dbReference type="FunCoup" id="A0A7L9FGE9">
    <property type="interactions" value="113"/>
</dbReference>
<reference evidence="7 8" key="1">
    <citation type="submission" date="2020-10" db="EMBL/GenBank/DDBJ databases">
        <title>Thermofilum lucidum 3507LT sp. nov. a novel member of Thermofilaceae family isolated from Chile hot spring, and proposal of description order Thermofilales.</title>
        <authorList>
            <person name="Zayulina K.S."/>
            <person name="Elcheninov A.G."/>
            <person name="Toshchakov S.V."/>
            <person name="Kublanov I.V."/>
        </authorList>
    </citation>
    <scope>NUCLEOTIDE SEQUENCE [LARGE SCALE GENOMIC DNA]</scope>
    <source>
        <strain evidence="7 8">3507LT</strain>
    </source>
</reference>
<keyword evidence="5 6" id="KW-0687">Ribonucleoprotein</keyword>
<dbReference type="InterPro" id="IPR045077">
    <property type="entry name" value="L3_arc_euk"/>
</dbReference>
<comment type="function">
    <text evidence="6">One of the primary rRNA binding proteins, it binds directly near the 3'-end of the 23S rRNA, where it nucleates assembly of the 50S subunit.</text>
</comment>
<dbReference type="RefSeq" id="WP_192818364.1">
    <property type="nucleotide sequence ID" value="NZ_CP062310.1"/>
</dbReference>
<dbReference type="InterPro" id="IPR044892">
    <property type="entry name" value="Ribosomal_L3_dom_3_arc_sf"/>
</dbReference>
<dbReference type="GO" id="GO:0019843">
    <property type="term" value="F:rRNA binding"/>
    <property type="evidence" value="ECO:0007669"/>
    <property type="project" value="UniProtKB-UniRule"/>
</dbReference>
<keyword evidence="4 6" id="KW-0689">Ribosomal protein</keyword>
<evidence type="ECO:0000256" key="1">
    <source>
        <dbReference type="ARBA" id="ARBA00006540"/>
    </source>
</evidence>
<dbReference type="GO" id="GO:0022625">
    <property type="term" value="C:cytosolic large ribosomal subunit"/>
    <property type="evidence" value="ECO:0007669"/>
    <property type="project" value="UniProtKB-UniRule"/>
</dbReference>
<dbReference type="AlphaFoldDB" id="A0A7L9FGE9"/>
<keyword evidence="3 6" id="KW-0694">RNA-binding</keyword>